<dbReference type="AlphaFoldDB" id="A0A329BGW8"/>
<dbReference type="Proteomes" id="UP000248918">
    <property type="component" value="Unassembled WGS sequence"/>
</dbReference>
<evidence type="ECO:0000256" key="2">
    <source>
        <dbReference type="SAM" id="Phobius"/>
    </source>
</evidence>
<feature type="region of interest" description="Disordered" evidence="1">
    <location>
        <begin position="86"/>
        <end position="128"/>
    </location>
</feature>
<keyword evidence="2" id="KW-1133">Transmembrane helix</keyword>
<feature type="region of interest" description="Disordered" evidence="1">
    <location>
        <begin position="1"/>
        <end position="33"/>
    </location>
</feature>
<evidence type="ECO:0008006" key="5">
    <source>
        <dbReference type="Google" id="ProtNLM"/>
    </source>
</evidence>
<gene>
    <name evidence="3" type="ORF">BX591_13011</name>
</gene>
<keyword evidence="2" id="KW-0812">Transmembrane</keyword>
<keyword evidence="2" id="KW-0472">Membrane</keyword>
<reference evidence="3 4" key="1">
    <citation type="submission" date="2018-06" db="EMBL/GenBank/DDBJ databases">
        <title>Genomic Encyclopedia of Type Strains, Phase III (KMG-III): the genomes of soil and plant-associated and newly described type strains.</title>
        <authorList>
            <person name="Whitman W."/>
        </authorList>
    </citation>
    <scope>NUCLEOTIDE SEQUENCE [LARGE SCALE GENOMIC DNA]</scope>
    <source>
        <strain evidence="3 4">LMG 23644</strain>
    </source>
</reference>
<dbReference type="OrthoDB" id="7004606at2"/>
<feature type="compositionally biased region" description="Low complexity" evidence="1">
    <location>
        <begin position="86"/>
        <end position="97"/>
    </location>
</feature>
<name>A0A329BGW8_9BURK</name>
<evidence type="ECO:0000313" key="3">
    <source>
        <dbReference type="EMBL" id="RAS21182.1"/>
    </source>
</evidence>
<evidence type="ECO:0000256" key="1">
    <source>
        <dbReference type="SAM" id="MobiDB-lite"/>
    </source>
</evidence>
<feature type="transmembrane region" description="Helical" evidence="2">
    <location>
        <begin position="36"/>
        <end position="56"/>
    </location>
</feature>
<evidence type="ECO:0000313" key="4">
    <source>
        <dbReference type="Proteomes" id="UP000248918"/>
    </source>
</evidence>
<comment type="caution">
    <text evidence="3">The sequence shown here is derived from an EMBL/GenBank/DDBJ whole genome shotgun (WGS) entry which is preliminary data.</text>
</comment>
<proteinExistence type="predicted"/>
<sequence>MKQTRATDEAAATGQRIVDSAGSRSKPARKAGHTRMWCAPIGVGVALLTAALLMSACADASSSTSGTSAAPSNSASAPMSAASATSSTITATPSPDSVPALSAADTSRGAVAQPAASTRPSLELAKAQQLATEQRIAARLPSASGMTEKRTRPLSLRDSGIDGSLMFARDVDFRVTGDIGFMIHDMAATLSPAHAGQPIVFDDPTSVTINVHRGDVTLDSAKLTAIFDRYLFQYQGSPLRNMRVVPQDGGSLRITGEMHRETWVPIVLSGALSMRNARELVFRADHVEVAGVGADKLMQAAHVKMADLLKVDTPIARLDGDDVVMQVAKLTPPPALRMTITHIETSAAGVRFTLDDHTVPRIDWPATMPARGMLVQGGDVKFMRSMPMNIDMAITPLDAGAPFVLDLYHYRDQMAAGYLTFNEAGALDVHLPSYSTLASASASASGAAAANDASQQTGSAGARFNDSFIRAQQASLAQARLVWQHVPPIARTASVARAIPVGTRAAFSGQSMATPGSAFIDERHSAAVAPLIHVENVDFYVAGRIGFHVRSLDAQMVPKRPGQPVDLDDSDQYDIHIIGGEVVEPWPAMAALFNDYLLDYAPRSLNDLQLKPVDGKLEVTGGIKLWNHFPGVWLPTTMSGTIVAKDERHLVYEPTSVKVLGVPQAGLLRALDIPLASLTPLTRKGVALQGNELVFDQYTVFPPPVLQGRLASATVTDEGLVLKFKRDGALAAARPPANAARSFVWIESGDVKMFNSLVTNTRTFISDSSNPGVMKFDLYGYRRDVSKGTVRMGTDGGLDVDLATRK</sequence>
<protein>
    <recommendedName>
        <fullName evidence="5">Lipoprotein</fullName>
    </recommendedName>
</protein>
<accession>A0A329BGW8</accession>
<dbReference type="EMBL" id="QLTK01000030">
    <property type="protein sequence ID" value="RAS21182.1"/>
    <property type="molecule type" value="Genomic_DNA"/>
</dbReference>
<organism evidence="3 4">
    <name type="scientific">Paraburkholderia bryophila</name>
    <dbReference type="NCBI Taxonomy" id="420952"/>
    <lineage>
        <taxon>Bacteria</taxon>
        <taxon>Pseudomonadati</taxon>
        <taxon>Pseudomonadota</taxon>
        <taxon>Betaproteobacteria</taxon>
        <taxon>Burkholderiales</taxon>
        <taxon>Burkholderiaceae</taxon>
        <taxon>Paraburkholderia</taxon>
    </lineage>
</organism>